<dbReference type="AlphaFoldDB" id="A0A9X4MYT0"/>
<reference evidence="1" key="1">
    <citation type="submission" date="2022-07" db="EMBL/GenBank/DDBJ databases">
        <title>Description and genome-wide analysis of Profundicola chukchiensis gen. nov., sp. nov., marine bacteria isolated from bottom sediments of the Chukchi Sea.</title>
        <authorList>
            <person name="Romanenko L."/>
            <person name="Otstavnykh N."/>
            <person name="Kurilenko V."/>
            <person name="Eremeev V."/>
            <person name="Velansky P."/>
            <person name="Mikhailov V."/>
            <person name="Isaeva M."/>
        </authorList>
    </citation>
    <scope>NUCLEOTIDE SEQUENCE</scope>
    <source>
        <strain evidence="1">KMM 9713</strain>
    </source>
</reference>
<accession>A0A9X4MYT0</accession>
<evidence type="ECO:0000313" key="2">
    <source>
        <dbReference type="Proteomes" id="UP001152599"/>
    </source>
</evidence>
<gene>
    <name evidence="1" type="ORF">NMK71_03035</name>
</gene>
<proteinExistence type="predicted"/>
<dbReference type="Proteomes" id="UP001152599">
    <property type="component" value="Unassembled WGS sequence"/>
</dbReference>
<dbReference type="RefSeq" id="WP_304416831.1">
    <property type="nucleotide sequence ID" value="NZ_JANAIE010000003.1"/>
</dbReference>
<sequence length="81" mass="9259">MKNLLFGAAMLMGTFAFGNYEFIESKLIDLEEDFILKGCPLVRIDYTCCYEYVEMCGEHPSGELLMFMEEIYCGDDASNNN</sequence>
<dbReference type="EMBL" id="JANCMU010000001">
    <property type="protein sequence ID" value="MDG4945377.1"/>
    <property type="molecule type" value="Genomic_DNA"/>
</dbReference>
<evidence type="ECO:0000313" key="1">
    <source>
        <dbReference type="EMBL" id="MDG4945377.1"/>
    </source>
</evidence>
<protein>
    <submittedName>
        <fullName evidence="1">Uncharacterized protein</fullName>
    </submittedName>
</protein>
<organism evidence="1 2">
    <name type="scientific">Profundicola chukchiensis</name>
    <dbReference type="NCBI Taxonomy" id="2961959"/>
    <lineage>
        <taxon>Bacteria</taxon>
        <taxon>Pseudomonadati</taxon>
        <taxon>Bacteroidota</taxon>
        <taxon>Flavobacteriia</taxon>
        <taxon>Flavobacteriales</taxon>
        <taxon>Weeksellaceae</taxon>
        <taxon>Profundicola</taxon>
    </lineage>
</organism>
<keyword evidence="2" id="KW-1185">Reference proteome</keyword>
<comment type="caution">
    <text evidence="1">The sequence shown here is derived from an EMBL/GenBank/DDBJ whole genome shotgun (WGS) entry which is preliminary data.</text>
</comment>
<name>A0A9X4MYT0_9FLAO</name>